<dbReference type="EMBL" id="VSSQ01005337">
    <property type="protein sequence ID" value="MPM28750.1"/>
    <property type="molecule type" value="Genomic_DNA"/>
</dbReference>
<dbReference type="InterPro" id="IPR013563">
    <property type="entry name" value="Oligopep_ABC_C"/>
</dbReference>
<evidence type="ECO:0000256" key="3">
    <source>
        <dbReference type="ARBA" id="ARBA00022475"/>
    </source>
</evidence>
<evidence type="ECO:0000259" key="7">
    <source>
        <dbReference type="PROSITE" id="PS50893"/>
    </source>
</evidence>
<dbReference type="PANTHER" id="PTHR43297:SF2">
    <property type="entry name" value="DIPEPTIDE TRANSPORT ATP-BINDING PROTEIN DPPD"/>
    <property type="match status" value="1"/>
</dbReference>
<dbReference type="NCBIfam" id="TIGR01727">
    <property type="entry name" value="oligo_HPY"/>
    <property type="match status" value="1"/>
</dbReference>
<organism evidence="8">
    <name type="scientific">bioreactor metagenome</name>
    <dbReference type="NCBI Taxonomy" id="1076179"/>
    <lineage>
        <taxon>unclassified sequences</taxon>
        <taxon>metagenomes</taxon>
        <taxon>ecological metagenomes</taxon>
    </lineage>
</organism>
<dbReference type="FunFam" id="3.40.50.300:FF:000016">
    <property type="entry name" value="Oligopeptide ABC transporter ATP-binding component"/>
    <property type="match status" value="1"/>
</dbReference>
<dbReference type="GO" id="GO:0016887">
    <property type="term" value="F:ATP hydrolysis activity"/>
    <property type="evidence" value="ECO:0007669"/>
    <property type="project" value="InterPro"/>
</dbReference>
<dbReference type="InterPro" id="IPR003593">
    <property type="entry name" value="AAA+_ATPase"/>
</dbReference>
<dbReference type="GO" id="GO:0015833">
    <property type="term" value="P:peptide transport"/>
    <property type="evidence" value="ECO:0007669"/>
    <property type="project" value="InterPro"/>
</dbReference>
<sequence>MKWRLFLDVLKRIMLEDISSSLLYRYERGRTMGNGRPLLEINALHTAFHMQDNYYDAVDDVSFSLEKNEILAIVGESGCGKSTLATTIVGLHNKVNTRISGEIIYQNLNLIDLNETLYNRIRGNDIGMVFQDPLSALNPLMTVSEQIEEVLLYHSKMTKEERELRVCELLTQVKVDDPNATAARYPHELSWEARQRVGIAIAIACEPPIIIADEPTTSLDVTVQARILDLLSEVRDETGAGIILITHDLGVVAEIADRVAVMYAGQIVETAGVVDLFTDPKHPYTRSLLRSMPQANEAFDSDSEELYVIQGDVPSLQQLPKKGCRFAGRIPWVPFSAHEESPKMHEVSKGHFVRCTCHESFRFEGESE</sequence>
<accession>A0A644YK44</accession>
<dbReference type="Pfam" id="PF00005">
    <property type="entry name" value="ABC_tran"/>
    <property type="match status" value="1"/>
</dbReference>
<dbReference type="Pfam" id="PF08352">
    <property type="entry name" value="oligo_HPY"/>
    <property type="match status" value="1"/>
</dbReference>
<keyword evidence="3" id="KW-1003">Cell membrane</keyword>
<dbReference type="GO" id="GO:0005886">
    <property type="term" value="C:plasma membrane"/>
    <property type="evidence" value="ECO:0007669"/>
    <property type="project" value="UniProtKB-SubCell"/>
</dbReference>
<name>A0A644YK44_9ZZZZ</name>
<reference evidence="8" key="1">
    <citation type="submission" date="2019-08" db="EMBL/GenBank/DDBJ databases">
        <authorList>
            <person name="Kucharzyk K."/>
            <person name="Murdoch R.W."/>
            <person name="Higgins S."/>
            <person name="Loffler F."/>
        </authorList>
    </citation>
    <scope>NUCLEOTIDE SEQUENCE</scope>
</reference>
<evidence type="ECO:0000313" key="8">
    <source>
        <dbReference type="EMBL" id="MPM28750.1"/>
    </source>
</evidence>
<proteinExistence type="predicted"/>
<keyword evidence="4" id="KW-0547">Nucleotide-binding</keyword>
<evidence type="ECO:0000256" key="2">
    <source>
        <dbReference type="ARBA" id="ARBA00022448"/>
    </source>
</evidence>
<keyword evidence="2" id="KW-0813">Transport</keyword>
<keyword evidence="6" id="KW-0472">Membrane</keyword>
<dbReference type="GO" id="GO:0005524">
    <property type="term" value="F:ATP binding"/>
    <property type="evidence" value="ECO:0007669"/>
    <property type="project" value="UniProtKB-KW"/>
</dbReference>
<dbReference type="InterPro" id="IPR050388">
    <property type="entry name" value="ABC_Ni/Peptide_Import"/>
</dbReference>
<evidence type="ECO:0000256" key="1">
    <source>
        <dbReference type="ARBA" id="ARBA00004202"/>
    </source>
</evidence>
<evidence type="ECO:0000256" key="5">
    <source>
        <dbReference type="ARBA" id="ARBA00022840"/>
    </source>
</evidence>
<dbReference type="CDD" id="cd03257">
    <property type="entry name" value="ABC_NikE_OppD_transporters"/>
    <property type="match status" value="1"/>
</dbReference>
<dbReference type="AlphaFoldDB" id="A0A644YK44"/>
<evidence type="ECO:0000256" key="6">
    <source>
        <dbReference type="ARBA" id="ARBA00023136"/>
    </source>
</evidence>
<dbReference type="SMART" id="SM00382">
    <property type="entry name" value="AAA"/>
    <property type="match status" value="1"/>
</dbReference>
<comment type="caution">
    <text evidence="8">The sequence shown here is derived from an EMBL/GenBank/DDBJ whole genome shotgun (WGS) entry which is preliminary data.</text>
</comment>
<gene>
    <name evidence="8" type="primary">oppD_43</name>
    <name evidence="8" type="ORF">SDC9_75278</name>
</gene>
<dbReference type="SUPFAM" id="SSF52540">
    <property type="entry name" value="P-loop containing nucleoside triphosphate hydrolases"/>
    <property type="match status" value="1"/>
</dbReference>
<dbReference type="InterPro" id="IPR003439">
    <property type="entry name" value="ABC_transporter-like_ATP-bd"/>
</dbReference>
<evidence type="ECO:0000256" key="4">
    <source>
        <dbReference type="ARBA" id="ARBA00022741"/>
    </source>
</evidence>
<keyword evidence="5 8" id="KW-0067">ATP-binding</keyword>
<dbReference type="InterPro" id="IPR027417">
    <property type="entry name" value="P-loop_NTPase"/>
</dbReference>
<dbReference type="PROSITE" id="PS50893">
    <property type="entry name" value="ABC_TRANSPORTER_2"/>
    <property type="match status" value="1"/>
</dbReference>
<feature type="domain" description="ABC transporter" evidence="7">
    <location>
        <begin position="39"/>
        <end position="289"/>
    </location>
</feature>
<protein>
    <submittedName>
        <fullName evidence="8">Oligopeptide transport ATP-binding protein OppD</fullName>
    </submittedName>
</protein>
<comment type="subcellular location">
    <subcellularLocation>
        <location evidence="1">Cell membrane</location>
        <topology evidence="1">Peripheral membrane protein</topology>
    </subcellularLocation>
</comment>
<dbReference type="PANTHER" id="PTHR43297">
    <property type="entry name" value="OLIGOPEPTIDE TRANSPORT ATP-BINDING PROTEIN APPD"/>
    <property type="match status" value="1"/>
</dbReference>
<dbReference type="Gene3D" id="3.40.50.300">
    <property type="entry name" value="P-loop containing nucleotide triphosphate hydrolases"/>
    <property type="match status" value="1"/>
</dbReference>